<organism evidence="1">
    <name type="scientific">uncultured marine microorganism HF4000_009L19</name>
    <dbReference type="NCBI Taxonomy" id="455516"/>
    <lineage>
        <taxon>unclassified sequences</taxon>
        <taxon>environmental samples</taxon>
    </lineage>
</organism>
<dbReference type="AlphaFoldDB" id="B3T1F4"/>
<gene>
    <name evidence="1" type="ORF">ALOHA_HF4000009L19ctg1g10</name>
</gene>
<dbReference type="EMBL" id="EU016575">
    <property type="protein sequence ID" value="ABZ06414.1"/>
    <property type="molecule type" value="Genomic_DNA"/>
</dbReference>
<protein>
    <submittedName>
        <fullName evidence="1">Uncharacterized protein</fullName>
    </submittedName>
</protein>
<sequence>MRRGHHDGALGTVPRDESARRVVVDDAAVLDDRDVVTQPLGLLHQMGRQEDRLAALANVADQVPDRPPCLRVESGGQLIEEDQFRVVDERQCDEQPLLLAAREGHEPGVSLLGEPQLVEEPVAVDRPGIERRPEVDRFPDLNPFLQLRLLELHADPVLQGAGVPRGVEPEDLDPAAVRPSQPLGALHRRRLAGAVRADQSEDFTRLHLERHIINGDGLAVGLPDAGDTHHGNTHARAILFVSLAAVVDTGGATVCNGVALGSAQGWGPFLGPGWQDPRREHTGSVRLTRNAARRNGSAAPNRNLFLRGPLEEA</sequence>
<proteinExistence type="predicted"/>
<accession>B3T1F4</accession>
<reference evidence="1" key="1">
    <citation type="journal article" date="2008" name="ISME J.">
        <title>Genomic patterns of recombination, clonal divergence and environment in marine microbial populations.</title>
        <authorList>
            <person name="Konstantinidis K.T."/>
            <person name="Delong E.F."/>
        </authorList>
    </citation>
    <scope>NUCLEOTIDE SEQUENCE</scope>
</reference>
<dbReference type="AntiFam" id="ANF00142">
    <property type="entry name" value="Shadow ORF (opposite yadG)"/>
</dbReference>
<name>B3T1F4_9ZZZZ</name>
<dbReference type="AntiFam" id="ANF00095">
    <property type="entry name" value="Shadow ORF (opposite ABC transporters)"/>
</dbReference>
<evidence type="ECO:0000313" key="1">
    <source>
        <dbReference type="EMBL" id="ABZ06414.1"/>
    </source>
</evidence>